<evidence type="ECO:0000313" key="2">
    <source>
        <dbReference type="Proteomes" id="UP001458880"/>
    </source>
</evidence>
<gene>
    <name evidence="1" type="ORF">QE152_g13221</name>
</gene>
<comment type="caution">
    <text evidence="1">The sequence shown here is derived from an EMBL/GenBank/DDBJ whole genome shotgun (WGS) entry which is preliminary data.</text>
</comment>
<reference evidence="1 2" key="1">
    <citation type="journal article" date="2024" name="BMC Genomics">
        <title>De novo assembly and annotation of Popillia japonica's genome with initial clues to its potential as an invasive pest.</title>
        <authorList>
            <person name="Cucini C."/>
            <person name="Boschi S."/>
            <person name="Funari R."/>
            <person name="Cardaioli E."/>
            <person name="Iannotti N."/>
            <person name="Marturano G."/>
            <person name="Paoli F."/>
            <person name="Bruttini M."/>
            <person name="Carapelli A."/>
            <person name="Frati F."/>
            <person name="Nardi F."/>
        </authorList>
    </citation>
    <scope>NUCLEOTIDE SEQUENCE [LARGE SCALE GENOMIC DNA]</scope>
    <source>
        <strain evidence="1">DMR45628</strain>
    </source>
</reference>
<dbReference type="AlphaFoldDB" id="A0AAW1LDV8"/>
<proteinExistence type="predicted"/>
<sequence>MEVYSTETQRKKKKTKVCKLESVKEELEDFFLSNLLDSIKSIRLEKSKELDFWNLEMSKKIRSRCDTCDDGLQQRNTFRLIRPQFHPFTPLGDTRKRAVYSKGTLFDLLDPNSTRLHLLGILENAIIIQISAHTPSQDMDDEAERLFKTMSKACRLQRAHTVTGHG</sequence>
<organism evidence="1 2">
    <name type="scientific">Popillia japonica</name>
    <name type="common">Japanese beetle</name>
    <dbReference type="NCBI Taxonomy" id="7064"/>
    <lineage>
        <taxon>Eukaryota</taxon>
        <taxon>Metazoa</taxon>
        <taxon>Ecdysozoa</taxon>
        <taxon>Arthropoda</taxon>
        <taxon>Hexapoda</taxon>
        <taxon>Insecta</taxon>
        <taxon>Pterygota</taxon>
        <taxon>Neoptera</taxon>
        <taxon>Endopterygota</taxon>
        <taxon>Coleoptera</taxon>
        <taxon>Polyphaga</taxon>
        <taxon>Scarabaeiformia</taxon>
        <taxon>Scarabaeidae</taxon>
        <taxon>Rutelinae</taxon>
        <taxon>Popillia</taxon>
    </lineage>
</organism>
<dbReference type="EMBL" id="JASPKY010000124">
    <property type="protein sequence ID" value="KAK9731937.1"/>
    <property type="molecule type" value="Genomic_DNA"/>
</dbReference>
<keyword evidence="2" id="KW-1185">Reference proteome</keyword>
<dbReference type="Proteomes" id="UP001458880">
    <property type="component" value="Unassembled WGS sequence"/>
</dbReference>
<accession>A0AAW1LDV8</accession>
<name>A0AAW1LDV8_POPJA</name>
<evidence type="ECO:0000313" key="1">
    <source>
        <dbReference type="EMBL" id="KAK9731937.1"/>
    </source>
</evidence>
<protein>
    <submittedName>
        <fullName evidence="1">Uncharacterized protein</fullName>
    </submittedName>
</protein>